<feature type="region of interest" description="Disordered" evidence="1">
    <location>
        <begin position="1"/>
        <end position="142"/>
    </location>
</feature>
<dbReference type="PROSITE" id="PS50812">
    <property type="entry name" value="PWWP"/>
    <property type="match status" value="1"/>
</dbReference>
<feature type="compositionally biased region" description="Basic and acidic residues" evidence="1">
    <location>
        <begin position="65"/>
        <end position="82"/>
    </location>
</feature>
<feature type="compositionally biased region" description="Basic residues" evidence="1">
    <location>
        <begin position="282"/>
        <end position="291"/>
    </location>
</feature>
<dbReference type="SUPFAM" id="SSF63748">
    <property type="entry name" value="Tudor/PWWP/MBT"/>
    <property type="match status" value="1"/>
</dbReference>
<dbReference type="GeneID" id="28899709"/>
<dbReference type="GO" id="GO:0005739">
    <property type="term" value="C:mitochondrion"/>
    <property type="evidence" value="ECO:0007669"/>
    <property type="project" value="InterPro"/>
</dbReference>
<dbReference type="Pfam" id="PF00855">
    <property type="entry name" value="PWWP"/>
    <property type="match status" value="1"/>
</dbReference>
<dbReference type="Proteomes" id="UP000076632">
    <property type="component" value="Unassembled WGS sequence"/>
</dbReference>
<name>A0A165J9R8_XYLHT</name>
<feature type="compositionally biased region" description="Low complexity" evidence="1">
    <location>
        <begin position="97"/>
        <end position="113"/>
    </location>
</feature>
<keyword evidence="4" id="KW-1185">Reference proteome</keyword>
<feature type="compositionally biased region" description="Acidic residues" evidence="1">
    <location>
        <begin position="295"/>
        <end position="318"/>
    </location>
</feature>
<feature type="compositionally biased region" description="Basic residues" evidence="1">
    <location>
        <begin position="130"/>
        <end position="139"/>
    </location>
</feature>
<dbReference type="OrthoDB" id="62853at2759"/>
<dbReference type="InterPro" id="IPR026093">
    <property type="entry name" value="MGARP"/>
</dbReference>
<dbReference type="EMBL" id="KV407454">
    <property type="protein sequence ID" value="KZF25944.1"/>
    <property type="molecule type" value="Genomic_DNA"/>
</dbReference>
<dbReference type="OMA" id="WPVIVCD"/>
<dbReference type="PANTHER" id="PTHR22910">
    <property type="entry name" value="PROTEIN MGARP"/>
    <property type="match status" value="1"/>
</dbReference>
<dbReference type="Gene3D" id="2.30.30.140">
    <property type="match status" value="1"/>
</dbReference>
<feature type="compositionally biased region" description="Basic and acidic residues" evidence="1">
    <location>
        <begin position="583"/>
        <end position="630"/>
    </location>
</feature>
<dbReference type="InterPro" id="IPR000313">
    <property type="entry name" value="PWWP_dom"/>
</dbReference>
<evidence type="ECO:0000313" key="3">
    <source>
        <dbReference type="EMBL" id="KZF25944.1"/>
    </source>
</evidence>
<reference evidence="3 4" key="1">
    <citation type="journal article" date="2016" name="Fungal Biol.">
        <title>The genome of Xylona heveae provides a window into fungal endophytism.</title>
        <authorList>
            <person name="Gazis R."/>
            <person name="Kuo A."/>
            <person name="Riley R."/>
            <person name="LaButti K."/>
            <person name="Lipzen A."/>
            <person name="Lin J."/>
            <person name="Amirebrahimi M."/>
            <person name="Hesse C.N."/>
            <person name="Spatafora J.W."/>
            <person name="Henrissat B."/>
            <person name="Hainaut M."/>
            <person name="Grigoriev I.V."/>
            <person name="Hibbett D.S."/>
        </authorList>
    </citation>
    <scope>NUCLEOTIDE SEQUENCE [LARGE SCALE GENOMIC DNA]</scope>
    <source>
        <strain evidence="3 4">TC161</strain>
    </source>
</reference>
<feature type="compositionally biased region" description="Basic and acidic residues" evidence="1">
    <location>
        <begin position="516"/>
        <end position="574"/>
    </location>
</feature>
<dbReference type="STRING" id="1328760.A0A165J9R8"/>
<proteinExistence type="predicted"/>
<feature type="compositionally biased region" description="Basic and acidic residues" evidence="1">
    <location>
        <begin position="331"/>
        <end position="341"/>
    </location>
</feature>
<evidence type="ECO:0000259" key="2">
    <source>
        <dbReference type="PROSITE" id="PS50812"/>
    </source>
</evidence>
<accession>A0A165J9R8</accession>
<dbReference type="FunCoup" id="A0A165J9R8">
    <property type="interactions" value="99"/>
</dbReference>
<feature type="compositionally biased region" description="Low complexity" evidence="1">
    <location>
        <begin position="19"/>
        <end position="30"/>
    </location>
</feature>
<protein>
    <recommendedName>
        <fullName evidence="2">PWWP domain-containing protein</fullName>
    </recommendedName>
</protein>
<feature type="region of interest" description="Disordered" evidence="1">
    <location>
        <begin position="510"/>
        <end position="636"/>
    </location>
</feature>
<gene>
    <name evidence="3" type="ORF">L228DRAFT_264381</name>
</gene>
<evidence type="ECO:0000256" key="1">
    <source>
        <dbReference type="SAM" id="MobiDB-lite"/>
    </source>
</evidence>
<dbReference type="RefSeq" id="XP_018191499.1">
    <property type="nucleotide sequence ID" value="XM_018334572.1"/>
</dbReference>
<dbReference type="InParanoid" id="A0A165J9R8"/>
<feature type="domain" description="PWWP" evidence="2">
    <location>
        <begin position="149"/>
        <end position="232"/>
    </location>
</feature>
<feature type="compositionally biased region" description="Polar residues" evidence="1">
    <location>
        <begin position="345"/>
        <end position="362"/>
    </location>
</feature>
<evidence type="ECO:0000313" key="4">
    <source>
        <dbReference type="Proteomes" id="UP000076632"/>
    </source>
</evidence>
<dbReference type="PANTHER" id="PTHR22910:SF6">
    <property type="entry name" value="PROTEIN MGARP"/>
    <property type="match status" value="1"/>
</dbReference>
<sequence>MAEEKPTTSPILPEADPDSASAAVETTTEAKSADSKPEAPQAATEKSSEQEKAESANQEPAADGEGAKETDAPADKPAKDKITSGGEEPDAEKVEGSIESAAPAAEANGTPASNKKQAKRRSSVGVPEHKTKRLNKKKSQVLTNPDAKAGDYYFARMKGYAPWPSIICDEEMLPSSLLNSRPVTARRVDGSWREDLEDGGKRVMDRTFPVMFLHTNEFAWMSNTDLTPLDPETILESGEKGKGKQLWAAYGVAAQKNDLDHFKELLADHQRALQEDEDAKASRKGKSKRKSQIVEPEEAPEDVEMDDAGEAEVEEDADSSSKKNKSKKRKKDADSDVESAKPTKTPKTSQKLKLSTPKTPNGTATPSKAKASTKKEKASTTKKTPAKSKDADEEMTDAPKTVEKALSPAEAKKKKEKEVLYLRYKLQKGFVTRDVPPKEEEMTTMADYFGKLEKFADLEVSIIRQTKIHRVLKAIIKLGTIPRDNEFHFKQRAQDLLGIWNKVLAAEPETPSAAAADKEASATNGLDKKDEKDVREQVEKEEKEEKEEEKEAEKKEAEKEPAETETETAKEPEKPAAATEEQTENKEEAKPEEPKPADEPKGEEPKPAEEAKSEEPKPEDAKPEESKPAEGENETA</sequence>
<dbReference type="SMART" id="SM00293">
    <property type="entry name" value="PWWP"/>
    <property type="match status" value="1"/>
</dbReference>
<organism evidence="3 4">
    <name type="scientific">Xylona heveae (strain CBS 132557 / TC161)</name>
    <dbReference type="NCBI Taxonomy" id="1328760"/>
    <lineage>
        <taxon>Eukaryota</taxon>
        <taxon>Fungi</taxon>
        <taxon>Dikarya</taxon>
        <taxon>Ascomycota</taxon>
        <taxon>Pezizomycotina</taxon>
        <taxon>Xylonomycetes</taxon>
        <taxon>Xylonales</taxon>
        <taxon>Xylonaceae</taxon>
        <taxon>Xylona</taxon>
    </lineage>
</organism>
<dbReference type="AlphaFoldDB" id="A0A165J9R8"/>
<feature type="region of interest" description="Disordered" evidence="1">
    <location>
        <begin position="274"/>
        <end position="415"/>
    </location>
</feature>